<evidence type="ECO:0000313" key="1">
    <source>
        <dbReference type="EMBL" id="CAG8795009.1"/>
    </source>
</evidence>
<keyword evidence="2" id="KW-1185">Reference proteome</keyword>
<reference evidence="1" key="1">
    <citation type="submission" date="2021-06" db="EMBL/GenBank/DDBJ databases">
        <authorList>
            <person name="Kallberg Y."/>
            <person name="Tangrot J."/>
            <person name="Rosling A."/>
        </authorList>
    </citation>
    <scope>NUCLEOTIDE SEQUENCE</scope>
    <source>
        <strain evidence="1">28 12/20/2015</strain>
    </source>
</reference>
<sequence length="108" mass="12528">MSLQNISDEDVYLDESYLQPDEETDLISDNELPLYSDEQKSLNEDSYLSLDDDPYLNNESSLKNENSLNNISSLNEESSNVFAQNAKRKISNSRNFKTKKRPKLEKSW</sequence>
<feature type="non-terminal residue" evidence="1">
    <location>
        <position position="108"/>
    </location>
</feature>
<accession>A0ACA9RI99</accession>
<protein>
    <submittedName>
        <fullName evidence="1">16431_t:CDS:1</fullName>
    </submittedName>
</protein>
<name>A0ACA9RI99_9GLOM</name>
<dbReference type="EMBL" id="CAJVPW010073072">
    <property type="protein sequence ID" value="CAG8795009.1"/>
    <property type="molecule type" value="Genomic_DNA"/>
</dbReference>
<comment type="caution">
    <text evidence="1">The sequence shown here is derived from an EMBL/GenBank/DDBJ whole genome shotgun (WGS) entry which is preliminary data.</text>
</comment>
<gene>
    <name evidence="1" type="ORF">SPELUC_LOCUS17564</name>
</gene>
<proteinExistence type="predicted"/>
<evidence type="ECO:0000313" key="2">
    <source>
        <dbReference type="Proteomes" id="UP000789366"/>
    </source>
</evidence>
<organism evidence="1 2">
    <name type="scientific">Cetraspora pellucida</name>
    <dbReference type="NCBI Taxonomy" id="1433469"/>
    <lineage>
        <taxon>Eukaryota</taxon>
        <taxon>Fungi</taxon>
        <taxon>Fungi incertae sedis</taxon>
        <taxon>Mucoromycota</taxon>
        <taxon>Glomeromycotina</taxon>
        <taxon>Glomeromycetes</taxon>
        <taxon>Diversisporales</taxon>
        <taxon>Gigasporaceae</taxon>
        <taxon>Cetraspora</taxon>
    </lineage>
</organism>
<dbReference type="Proteomes" id="UP000789366">
    <property type="component" value="Unassembled WGS sequence"/>
</dbReference>